<dbReference type="GO" id="GO:0003677">
    <property type="term" value="F:DNA binding"/>
    <property type="evidence" value="ECO:0007669"/>
    <property type="project" value="UniProtKB-KW"/>
</dbReference>
<organism evidence="3 4">
    <name type="scientific">Candidatus Oscillibacter excrementigallinarum</name>
    <dbReference type="NCBI Taxonomy" id="2838716"/>
    <lineage>
        <taxon>Bacteria</taxon>
        <taxon>Bacillati</taxon>
        <taxon>Bacillota</taxon>
        <taxon>Clostridia</taxon>
        <taxon>Eubacteriales</taxon>
        <taxon>Oscillospiraceae</taxon>
        <taxon>Oscillibacter</taxon>
    </lineage>
</organism>
<evidence type="ECO:0000313" key="3">
    <source>
        <dbReference type="EMBL" id="HJB14368.1"/>
    </source>
</evidence>
<dbReference type="PANTHER" id="PTHR46558:SF11">
    <property type="entry name" value="HTH-TYPE TRANSCRIPTIONAL REGULATOR XRE"/>
    <property type="match status" value="1"/>
</dbReference>
<dbReference type="EMBL" id="DWZJ01000106">
    <property type="protein sequence ID" value="HJB14368.1"/>
    <property type="molecule type" value="Genomic_DNA"/>
</dbReference>
<reference evidence="3" key="1">
    <citation type="journal article" date="2021" name="PeerJ">
        <title>Extensive microbial diversity within the chicken gut microbiome revealed by metagenomics and culture.</title>
        <authorList>
            <person name="Gilroy R."/>
            <person name="Ravi A."/>
            <person name="Getino M."/>
            <person name="Pursley I."/>
            <person name="Horton D.L."/>
            <person name="Alikhan N.F."/>
            <person name="Baker D."/>
            <person name="Gharbi K."/>
            <person name="Hall N."/>
            <person name="Watson M."/>
            <person name="Adriaenssens E.M."/>
            <person name="Foster-Nyarko E."/>
            <person name="Jarju S."/>
            <person name="Secka A."/>
            <person name="Antonio M."/>
            <person name="Oren A."/>
            <person name="Chaudhuri R.R."/>
            <person name="La Ragione R."/>
            <person name="Hildebrand F."/>
            <person name="Pallen M.J."/>
        </authorList>
    </citation>
    <scope>NUCLEOTIDE SEQUENCE</scope>
    <source>
        <strain evidence="3">ChiBcec18-1249</strain>
    </source>
</reference>
<evidence type="ECO:0000256" key="1">
    <source>
        <dbReference type="ARBA" id="ARBA00023125"/>
    </source>
</evidence>
<reference evidence="3" key="2">
    <citation type="submission" date="2021-04" db="EMBL/GenBank/DDBJ databases">
        <authorList>
            <person name="Gilroy R."/>
        </authorList>
    </citation>
    <scope>NUCLEOTIDE SEQUENCE</scope>
    <source>
        <strain evidence="3">ChiBcec18-1249</strain>
    </source>
</reference>
<evidence type="ECO:0000259" key="2">
    <source>
        <dbReference type="PROSITE" id="PS50943"/>
    </source>
</evidence>
<keyword evidence="1" id="KW-0238">DNA-binding</keyword>
<dbReference type="PANTHER" id="PTHR46558">
    <property type="entry name" value="TRACRIPTIONAL REGULATORY PROTEIN-RELATED-RELATED"/>
    <property type="match status" value="1"/>
</dbReference>
<sequence>MNRIAEYRKKSGLTQTQLADHLGISQNTLSQYETGKRNPDIKTVEMLADYF</sequence>
<dbReference type="InterPro" id="IPR010982">
    <property type="entry name" value="Lambda_DNA-bd_dom_sf"/>
</dbReference>
<proteinExistence type="predicted"/>
<dbReference type="SUPFAM" id="SSF47413">
    <property type="entry name" value="lambda repressor-like DNA-binding domains"/>
    <property type="match status" value="1"/>
</dbReference>
<dbReference type="Gene3D" id="1.10.260.40">
    <property type="entry name" value="lambda repressor-like DNA-binding domains"/>
    <property type="match status" value="1"/>
</dbReference>
<dbReference type="CDD" id="cd00093">
    <property type="entry name" value="HTH_XRE"/>
    <property type="match status" value="1"/>
</dbReference>
<gene>
    <name evidence="3" type="ORF">H9787_11755</name>
</gene>
<dbReference type="InterPro" id="IPR001387">
    <property type="entry name" value="Cro/C1-type_HTH"/>
</dbReference>
<dbReference type="Proteomes" id="UP000823824">
    <property type="component" value="Unassembled WGS sequence"/>
</dbReference>
<dbReference type="Pfam" id="PF01381">
    <property type="entry name" value="HTH_3"/>
    <property type="match status" value="1"/>
</dbReference>
<name>A0A9D2LKD2_9FIRM</name>
<dbReference type="PROSITE" id="PS50943">
    <property type="entry name" value="HTH_CROC1"/>
    <property type="match status" value="1"/>
</dbReference>
<dbReference type="SMART" id="SM00530">
    <property type="entry name" value="HTH_XRE"/>
    <property type="match status" value="1"/>
</dbReference>
<protein>
    <submittedName>
        <fullName evidence="3">Helix-turn-helix domain-containing protein</fullName>
    </submittedName>
</protein>
<feature type="non-terminal residue" evidence="3">
    <location>
        <position position="51"/>
    </location>
</feature>
<dbReference type="AlphaFoldDB" id="A0A9D2LKD2"/>
<accession>A0A9D2LKD2</accession>
<feature type="domain" description="HTH cro/C1-type" evidence="2">
    <location>
        <begin position="4"/>
        <end position="51"/>
    </location>
</feature>
<comment type="caution">
    <text evidence="3">The sequence shown here is derived from an EMBL/GenBank/DDBJ whole genome shotgun (WGS) entry which is preliminary data.</text>
</comment>
<evidence type="ECO:0000313" key="4">
    <source>
        <dbReference type="Proteomes" id="UP000823824"/>
    </source>
</evidence>